<dbReference type="PANTHER" id="PTHR13504">
    <property type="entry name" value="FIDO DOMAIN-CONTAINING PROTEIN DDB_G0283145"/>
    <property type="match status" value="1"/>
</dbReference>
<feature type="binding site" evidence="2">
    <location>
        <begin position="278"/>
        <end position="279"/>
    </location>
    <ligand>
        <name>ATP</name>
        <dbReference type="ChEBI" id="CHEBI:30616"/>
    </ligand>
</feature>
<keyword evidence="2" id="KW-0547">Nucleotide-binding</keyword>
<dbReference type="SUPFAM" id="SSF140931">
    <property type="entry name" value="Fic-like"/>
    <property type="match status" value="1"/>
</dbReference>
<dbReference type="InterPro" id="IPR036597">
    <property type="entry name" value="Fido-like_dom_sf"/>
</dbReference>
<feature type="active site" evidence="1">
    <location>
        <position position="237"/>
    </location>
</feature>
<dbReference type="GO" id="GO:0005524">
    <property type="term" value="F:ATP binding"/>
    <property type="evidence" value="ECO:0007669"/>
    <property type="project" value="UniProtKB-KW"/>
</dbReference>
<dbReference type="PANTHER" id="PTHR13504:SF40">
    <property type="entry name" value="FIDO DOMAIN-CONTAINING PROTEIN"/>
    <property type="match status" value="1"/>
</dbReference>
<reference evidence="5" key="1">
    <citation type="submission" date="2016-12" db="EMBL/GenBank/DDBJ databases">
        <authorList>
            <person name="Gulvik C.A."/>
        </authorList>
    </citation>
    <scope>NUCLEOTIDE SEQUENCE [LARGE SCALE GENOMIC DNA]</scope>
    <source>
        <strain evidence="5">NED12-00049-6B</strain>
    </source>
</reference>
<comment type="caution">
    <text evidence="4">The sequence shown here is derived from an EMBL/GenBank/DDBJ whole genome shotgun (WGS) entry which is preliminary data.</text>
</comment>
<evidence type="ECO:0000313" key="5">
    <source>
        <dbReference type="Proteomes" id="UP000186890"/>
    </source>
</evidence>
<proteinExistence type="predicted"/>
<protein>
    <submittedName>
        <fullName evidence="4">Cell filamentation protein Fic</fullName>
    </submittedName>
</protein>
<keyword evidence="5" id="KW-1185">Reference proteome</keyword>
<evidence type="ECO:0000259" key="3">
    <source>
        <dbReference type="PROSITE" id="PS51459"/>
    </source>
</evidence>
<name>A0A1Q8E6Q5_9STRE</name>
<evidence type="ECO:0000256" key="2">
    <source>
        <dbReference type="PIRSR" id="PIRSR640198-2"/>
    </source>
</evidence>
<dbReference type="AlphaFoldDB" id="A0A1Q8E6Q5"/>
<dbReference type="Gene3D" id="1.10.3290.10">
    <property type="entry name" value="Fido-like domain"/>
    <property type="match status" value="1"/>
</dbReference>
<dbReference type="EMBL" id="MSJM01000006">
    <property type="protein sequence ID" value="OLF47456.1"/>
    <property type="molecule type" value="Genomic_DNA"/>
</dbReference>
<dbReference type="RefSeq" id="WP_075105133.1">
    <property type="nucleotide sequence ID" value="NZ_MSJM01000006.1"/>
</dbReference>
<dbReference type="PROSITE" id="PS51459">
    <property type="entry name" value="FIDO"/>
    <property type="match status" value="1"/>
</dbReference>
<evidence type="ECO:0000256" key="1">
    <source>
        <dbReference type="PIRSR" id="PIRSR640198-1"/>
    </source>
</evidence>
<dbReference type="Pfam" id="PF02661">
    <property type="entry name" value="Fic"/>
    <property type="match status" value="1"/>
</dbReference>
<sequence>MAYKELKIIKYQQYDAQEDEYQRRLTSFGVIKTEMFPYLMQRGSFKSHQYPLFVVPLLELQLLSQKIQENSTKIKEIANLLPPVAHNQFYTEQLYKAVINTNEIEGIKTTRKDVSEAYQALQESSPKDIRLLSTVRMYHDIADNQLLTIDHLSVIRDIYDKLTEGEIDEENQLDGELFRDNIVSIVDQHSGKVEHIAPSTEKQIYLMLTSWIQFINDETIPFLIKATLGHFFFENIHPFYDGNGRTGRYILSRYLARKLDIFSGLVISQKINENKNRYYKAFSTTGDIDNRAEGTFFVQTMLELIEEGQKDIINILKEKKAILDHFWQRMKENRDLAEIQKHILFLLLQSTTFVNHPKEGLTDRAIIDILASDFPRKTIKDNITKLREKGMIVQISRKPSRHQLLITDE</sequence>
<dbReference type="OrthoDB" id="9813719at2"/>
<dbReference type="InterPro" id="IPR040198">
    <property type="entry name" value="Fido_containing"/>
</dbReference>
<gene>
    <name evidence="4" type="ORF">BU202_07295</name>
</gene>
<accession>A0A1Q8E6Q5</accession>
<evidence type="ECO:0000313" key="4">
    <source>
        <dbReference type="EMBL" id="OLF47456.1"/>
    </source>
</evidence>
<feature type="domain" description="Fido" evidence="3">
    <location>
        <begin position="142"/>
        <end position="300"/>
    </location>
</feature>
<dbReference type="Proteomes" id="UP000186890">
    <property type="component" value="Unassembled WGS sequence"/>
</dbReference>
<feature type="binding site" evidence="2">
    <location>
        <begin position="241"/>
        <end position="248"/>
    </location>
    <ligand>
        <name>ATP</name>
        <dbReference type="ChEBI" id="CHEBI:30616"/>
    </ligand>
</feature>
<dbReference type="InterPro" id="IPR003812">
    <property type="entry name" value="Fido"/>
</dbReference>
<organism evidence="4 5">
    <name type="scientific">Streptococcus cuniculi</name>
    <dbReference type="NCBI Taxonomy" id="1432788"/>
    <lineage>
        <taxon>Bacteria</taxon>
        <taxon>Bacillati</taxon>
        <taxon>Bacillota</taxon>
        <taxon>Bacilli</taxon>
        <taxon>Lactobacillales</taxon>
        <taxon>Streptococcaceae</taxon>
        <taxon>Streptococcus</taxon>
    </lineage>
</organism>
<keyword evidence="2" id="KW-0067">ATP-binding</keyword>